<keyword evidence="2" id="KW-1185">Reference proteome</keyword>
<dbReference type="VEuPathDB" id="VectorBase:AFAF013230"/>
<reference evidence="2" key="1">
    <citation type="submission" date="2014-01" db="EMBL/GenBank/DDBJ databases">
        <title>The Genome Sequence of Anopheles farauti FAR1 (V2).</title>
        <authorList>
            <consortium name="The Broad Institute Genomics Platform"/>
            <person name="Neafsey D.E."/>
            <person name="Besansky N."/>
            <person name="Howell P."/>
            <person name="Walton C."/>
            <person name="Young S.K."/>
            <person name="Zeng Q."/>
            <person name="Gargeya S."/>
            <person name="Fitzgerald M."/>
            <person name="Haas B."/>
            <person name="Abouelleil A."/>
            <person name="Allen A.W."/>
            <person name="Alvarado L."/>
            <person name="Arachchi H.M."/>
            <person name="Berlin A.M."/>
            <person name="Chapman S.B."/>
            <person name="Gainer-Dewar J."/>
            <person name="Goldberg J."/>
            <person name="Griggs A."/>
            <person name="Gujja S."/>
            <person name="Hansen M."/>
            <person name="Howarth C."/>
            <person name="Imamovic A."/>
            <person name="Ireland A."/>
            <person name="Larimer J."/>
            <person name="McCowan C."/>
            <person name="Murphy C."/>
            <person name="Pearson M."/>
            <person name="Poon T.W."/>
            <person name="Priest M."/>
            <person name="Roberts A."/>
            <person name="Saif S."/>
            <person name="Shea T."/>
            <person name="Sisk P."/>
            <person name="Sykes S."/>
            <person name="Wortman J."/>
            <person name="Nusbaum C."/>
            <person name="Birren B."/>
        </authorList>
    </citation>
    <scope>NUCLEOTIDE SEQUENCE [LARGE SCALE GENOMIC DNA]</scope>
    <source>
        <strain evidence="2">FAR1</strain>
    </source>
</reference>
<proteinExistence type="predicted"/>
<evidence type="ECO:0000313" key="2">
    <source>
        <dbReference type="Proteomes" id="UP000075886"/>
    </source>
</evidence>
<dbReference type="Proteomes" id="UP000075886">
    <property type="component" value="Unassembled WGS sequence"/>
</dbReference>
<organism evidence="1 2">
    <name type="scientific">Anopheles farauti</name>
    <dbReference type="NCBI Taxonomy" id="69004"/>
    <lineage>
        <taxon>Eukaryota</taxon>
        <taxon>Metazoa</taxon>
        <taxon>Ecdysozoa</taxon>
        <taxon>Arthropoda</taxon>
        <taxon>Hexapoda</taxon>
        <taxon>Insecta</taxon>
        <taxon>Pterygota</taxon>
        <taxon>Neoptera</taxon>
        <taxon>Endopterygota</taxon>
        <taxon>Diptera</taxon>
        <taxon>Nematocera</taxon>
        <taxon>Culicoidea</taxon>
        <taxon>Culicidae</taxon>
        <taxon>Anophelinae</taxon>
        <taxon>Anopheles</taxon>
    </lineage>
</organism>
<sequence>MHQSARSNIPPFVKLSADACTTWLRRSTSFADQRSSLSAASGSKTSDRGEVGSRNLPPLFMLLLALLSATAASYSLPPDIRPSPALLISSSSFDTFLHFVICFSALAFSVSSSDSESESLSWSSASSCRSMSSVLPSCCNPPPSPAAAPPGIRWWLPLAVPPPLAQAMRGPRSGRKTFAESNKASAHFCLDDAEGLCMKFHHRARNWSV</sequence>
<reference evidence="1" key="2">
    <citation type="submission" date="2020-05" db="UniProtKB">
        <authorList>
            <consortium name="EnsemblMetazoa"/>
        </authorList>
    </citation>
    <scope>IDENTIFICATION</scope>
    <source>
        <strain evidence="1">FAR1</strain>
    </source>
</reference>
<dbReference type="EMBL" id="AXCN02000058">
    <property type="status" value="NOT_ANNOTATED_CDS"/>
    <property type="molecule type" value="Genomic_DNA"/>
</dbReference>
<name>A0A182QML5_9DIPT</name>
<evidence type="ECO:0000313" key="1">
    <source>
        <dbReference type="EnsemblMetazoa" id="AFAF013230-PA"/>
    </source>
</evidence>
<accession>A0A182QML5</accession>
<dbReference type="AlphaFoldDB" id="A0A182QML5"/>
<protein>
    <submittedName>
        <fullName evidence="1">Uncharacterized protein</fullName>
    </submittedName>
</protein>
<dbReference type="EnsemblMetazoa" id="AFAF013230-RA">
    <property type="protein sequence ID" value="AFAF013230-PA"/>
    <property type="gene ID" value="AFAF013230"/>
</dbReference>